<comment type="caution">
    <text evidence="1">The sequence shown here is derived from an EMBL/GenBank/DDBJ whole genome shotgun (WGS) entry which is preliminary data.</text>
</comment>
<reference evidence="1 2" key="1">
    <citation type="submission" date="2018-08" db="EMBL/GenBank/DDBJ databases">
        <title>Streptomyces globisporus 1912-4Crt, whole genome shotgun sequence.</title>
        <authorList>
            <person name="Matselyukh B."/>
        </authorList>
    </citation>
    <scope>NUCLEOTIDE SEQUENCE [LARGE SCALE GENOMIC DNA]</scope>
    <source>
        <strain evidence="1 2">1912-4Crt</strain>
    </source>
</reference>
<dbReference type="RefSeq" id="WP_098020682.1">
    <property type="nucleotide sequence ID" value="NZ_QWFA01000295.1"/>
</dbReference>
<proteinExistence type="predicted"/>
<dbReference type="EMBL" id="QWFA01000295">
    <property type="protein sequence ID" value="ROV64563.1"/>
    <property type="molecule type" value="Genomic_DNA"/>
</dbReference>
<sequence length="233" mass="26473">MIAIRRHFARNCGVPTSRSLAASDEIRAYLVDQLNLALRRPGMYGKELAFRMLMDHLLFVECQPEALADQRRMWNDRGAGSSTGLAGMFRDLIPERCHEYVIASVYAEFAHHRGWLKPDRVLDPEEYSVLQGSVRQWAGEDRVWSDVVDEFGTPSMLFGGNNPYYGKTLGYLTENAEEPMVSFDLWNGSAPGAEQSWPSEHQEPLLLAVRFGTGPFRQTFTFTPEGRRRLPAE</sequence>
<evidence type="ECO:0000313" key="1">
    <source>
        <dbReference type="EMBL" id="ROV64563.1"/>
    </source>
</evidence>
<gene>
    <name evidence="1" type="ORF">D3105_32190</name>
</gene>
<dbReference type="Proteomes" id="UP000285596">
    <property type="component" value="Unassembled WGS sequence"/>
</dbReference>
<protein>
    <submittedName>
        <fullName evidence="1">Uncharacterized protein</fullName>
    </submittedName>
</protein>
<accession>A0A423UQF5</accession>
<name>A0A423UQF5_STRGL</name>
<organism evidence="1 2">
    <name type="scientific">Streptomyces globisporus</name>
    <dbReference type="NCBI Taxonomy" id="1908"/>
    <lineage>
        <taxon>Bacteria</taxon>
        <taxon>Bacillati</taxon>
        <taxon>Actinomycetota</taxon>
        <taxon>Actinomycetes</taxon>
        <taxon>Kitasatosporales</taxon>
        <taxon>Streptomycetaceae</taxon>
        <taxon>Streptomyces</taxon>
    </lineage>
</organism>
<evidence type="ECO:0000313" key="2">
    <source>
        <dbReference type="Proteomes" id="UP000285596"/>
    </source>
</evidence>
<dbReference type="AlphaFoldDB" id="A0A423UQF5"/>